<evidence type="ECO:0000313" key="6">
    <source>
        <dbReference type="Proteomes" id="UP000509658"/>
    </source>
</evidence>
<dbReference type="PANTHER" id="PTHR43395">
    <property type="entry name" value="SENSOR HISTIDINE KINASE CHEA"/>
    <property type="match status" value="1"/>
</dbReference>
<feature type="region of interest" description="Disordered" evidence="3">
    <location>
        <begin position="151"/>
        <end position="180"/>
    </location>
</feature>
<dbReference type="GO" id="GO:0000160">
    <property type="term" value="P:phosphorelay signal transduction system"/>
    <property type="evidence" value="ECO:0007669"/>
    <property type="project" value="UniProtKB-KW"/>
</dbReference>
<gene>
    <name evidence="5" type="ORF">HUE57_08325</name>
</gene>
<evidence type="ECO:0000313" key="5">
    <source>
        <dbReference type="EMBL" id="QKQ28210.1"/>
    </source>
</evidence>
<dbReference type="EMBL" id="CP054491">
    <property type="protein sequence ID" value="QKQ28210.1"/>
    <property type="molecule type" value="Genomic_DNA"/>
</dbReference>
<feature type="compositionally biased region" description="Basic and acidic residues" evidence="3">
    <location>
        <begin position="206"/>
        <end position="217"/>
    </location>
</feature>
<dbReference type="PROSITE" id="PS50894">
    <property type="entry name" value="HPT"/>
    <property type="match status" value="1"/>
</dbReference>
<evidence type="ECO:0000259" key="4">
    <source>
        <dbReference type="PROSITE" id="PS50894"/>
    </source>
</evidence>
<dbReference type="GO" id="GO:0004672">
    <property type="term" value="F:protein kinase activity"/>
    <property type="evidence" value="ECO:0007669"/>
    <property type="project" value="UniProtKB-ARBA"/>
</dbReference>
<feature type="domain" description="HPt" evidence="4">
    <location>
        <begin position="1"/>
        <end position="103"/>
    </location>
</feature>
<reference evidence="5 6" key="1">
    <citation type="submission" date="2020-05" db="EMBL/GenBank/DDBJ databases">
        <title>Horizontal transmission and recombination maintain forever young bacterial symbiont genomes.</title>
        <authorList>
            <person name="Russell S.L."/>
            <person name="Pepper-Tunick E."/>
            <person name="Svedberg J."/>
            <person name="Byrne A."/>
            <person name="Ruelas Castillo J."/>
            <person name="Vollmers C."/>
            <person name="Beinart R.A."/>
            <person name="Corbett-Detig R."/>
        </authorList>
    </citation>
    <scope>NUCLEOTIDE SEQUENCE [LARGE SCALE GENOMIC DNA]</scope>
    <source>
        <strain evidence="5">Santa_Monica_outfall</strain>
    </source>
</reference>
<evidence type="ECO:0000256" key="1">
    <source>
        <dbReference type="ARBA" id="ARBA00023012"/>
    </source>
</evidence>
<feature type="modified residue" description="Phosphohistidine" evidence="2">
    <location>
        <position position="39"/>
    </location>
</feature>
<dbReference type="SMART" id="SM00073">
    <property type="entry name" value="HPT"/>
    <property type="match status" value="1"/>
</dbReference>
<dbReference type="Gene3D" id="1.20.120.160">
    <property type="entry name" value="HPT domain"/>
    <property type="match status" value="1"/>
</dbReference>
<protein>
    <submittedName>
        <fullName evidence="5">Hpt domain-containing protein</fullName>
    </submittedName>
</protein>
<proteinExistence type="predicted"/>
<keyword evidence="2" id="KW-0597">Phosphoprotein</keyword>
<dbReference type="PANTHER" id="PTHR43395:SF1">
    <property type="entry name" value="CHEMOTAXIS PROTEIN CHEA"/>
    <property type="match status" value="1"/>
</dbReference>
<dbReference type="InterPro" id="IPR036641">
    <property type="entry name" value="HPT_dom_sf"/>
</dbReference>
<organism evidence="5 6">
    <name type="scientific">Candidatus Reidiella endopervernicosa</name>
    <dbReference type="NCBI Taxonomy" id="2738883"/>
    <lineage>
        <taxon>Bacteria</taxon>
        <taxon>Pseudomonadati</taxon>
        <taxon>Pseudomonadota</taxon>
        <taxon>Gammaproteobacteria</taxon>
        <taxon>Candidatus Reidiella</taxon>
    </lineage>
</organism>
<keyword evidence="6" id="KW-1185">Reference proteome</keyword>
<accession>A0A6N0I0R6</accession>
<dbReference type="CDD" id="cd00088">
    <property type="entry name" value="HPT"/>
    <property type="match status" value="1"/>
</dbReference>
<dbReference type="InterPro" id="IPR008207">
    <property type="entry name" value="Sig_transdc_His_kin_Hpt_dom"/>
</dbReference>
<feature type="region of interest" description="Disordered" evidence="3">
    <location>
        <begin position="196"/>
        <end position="217"/>
    </location>
</feature>
<dbReference type="KEGG" id="rev:HUE57_08325"/>
<dbReference type="Proteomes" id="UP000509658">
    <property type="component" value="Chromosome"/>
</dbReference>
<keyword evidence="1" id="KW-0902">Two-component regulatory system</keyword>
<dbReference type="SUPFAM" id="SSF47226">
    <property type="entry name" value="Histidine-containing phosphotransfer domain, HPT domain"/>
    <property type="match status" value="1"/>
</dbReference>
<name>A0A6N0I0R6_9GAMM</name>
<dbReference type="Pfam" id="PF01627">
    <property type="entry name" value="Hpt"/>
    <property type="match status" value="1"/>
</dbReference>
<dbReference type="InterPro" id="IPR051315">
    <property type="entry name" value="Bact_Chemotaxis_CheA"/>
</dbReference>
<evidence type="ECO:0000256" key="3">
    <source>
        <dbReference type="SAM" id="MobiDB-lite"/>
    </source>
</evidence>
<dbReference type="AlphaFoldDB" id="A0A6N0I0R6"/>
<evidence type="ECO:0000256" key="2">
    <source>
        <dbReference type="PROSITE-ProRule" id="PRU00110"/>
    </source>
</evidence>
<sequence length="217" mass="22941">MLSRPVRSALNKTLTEALLALEKAPSSAEDLESMMRAAHSIKGAARMVGVDAAVRVAHVMEDVFVAAQKGELDLLEWHIDTLLKGVDMLGQIGAQDDAVLISWQHDNANEVAALESQLQRLLDPDAEPPAAPAVEQLAPVETDAERSALITAESDSATSERSASPAADKPSAKKSSDSSLRVTASVLNRLMGYAGEAQVEAGNLRPADRHGERSEGG</sequence>